<proteinExistence type="predicted"/>
<sequence>MEFRGLPGGRASDNATVEASGFGTAINRAFAEIRKRPKFSGRNMGDELVVRAVRYKGKTAGKTVNE</sequence>
<organism evidence="1 2">
    <name type="scientific">Edaphobacter modestus</name>
    <dbReference type="NCBI Taxonomy" id="388466"/>
    <lineage>
        <taxon>Bacteria</taxon>
        <taxon>Pseudomonadati</taxon>
        <taxon>Acidobacteriota</taxon>
        <taxon>Terriglobia</taxon>
        <taxon>Terriglobales</taxon>
        <taxon>Acidobacteriaceae</taxon>
        <taxon>Edaphobacter</taxon>
    </lineage>
</organism>
<evidence type="ECO:0000313" key="2">
    <source>
        <dbReference type="Proteomes" id="UP000292958"/>
    </source>
</evidence>
<evidence type="ECO:0000313" key="1">
    <source>
        <dbReference type="EMBL" id="RZU28968.1"/>
    </source>
</evidence>
<reference evidence="1 2" key="1">
    <citation type="submission" date="2019-02" db="EMBL/GenBank/DDBJ databases">
        <title>Genomic Encyclopedia of Archaeal and Bacterial Type Strains, Phase II (KMG-II): from individual species to whole genera.</title>
        <authorList>
            <person name="Goeker M."/>
        </authorList>
    </citation>
    <scope>NUCLEOTIDE SEQUENCE [LARGE SCALE GENOMIC DNA]</scope>
    <source>
        <strain evidence="1 2">DSM 18101</strain>
    </source>
</reference>
<dbReference type="AlphaFoldDB" id="A0A4Q7XY01"/>
<dbReference type="EMBL" id="SHKW01000008">
    <property type="protein sequence ID" value="RZU28968.1"/>
    <property type="molecule type" value="Genomic_DNA"/>
</dbReference>
<keyword evidence="2" id="KW-1185">Reference proteome</keyword>
<protein>
    <submittedName>
        <fullName evidence="1">Uncharacterized protein</fullName>
    </submittedName>
</protein>
<accession>A0A4Q7XY01</accession>
<dbReference type="Proteomes" id="UP000292958">
    <property type="component" value="Unassembled WGS sequence"/>
</dbReference>
<name>A0A4Q7XY01_9BACT</name>
<comment type="caution">
    <text evidence="1">The sequence shown here is derived from an EMBL/GenBank/DDBJ whole genome shotgun (WGS) entry which is preliminary data.</text>
</comment>
<gene>
    <name evidence="1" type="ORF">BDD14_6554</name>
</gene>